<feature type="transmembrane region" description="Helical" evidence="6">
    <location>
        <begin position="72"/>
        <end position="93"/>
    </location>
</feature>
<feature type="transmembrane region" description="Helical" evidence="6">
    <location>
        <begin position="128"/>
        <end position="148"/>
    </location>
</feature>
<protein>
    <submittedName>
        <fullName evidence="7">Tryptophan-rich sensory protein</fullName>
    </submittedName>
</protein>
<evidence type="ECO:0000256" key="6">
    <source>
        <dbReference type="SAM" id="Phobius"/>
    </source>
</evidence>
<comment type="caution">
    <text evidence="7">The sequence shown here is derived from an EMBL/GenBank/DDBJ whole genome shotgun (WGS) entry which is preliminary data.</text>
</comment>
<evidence type="ECO:0000256" key="1">
    <source>
        <dbReference type="ARBA" id="ARBA00004141"/>
    </source>
</evidence>
<evidence type="ECO:0000256" key="2">
    <source>
        <dbReference type="ARBA" id="ARBA00007524"/>
    </source>
</evidence>
<dbReference type="Pfam" id="PF03073">
    <property type="entry name" value="TspO_MBR"/>
    <property type="match status" value="1"/>
</dbReference>
<gene>
    <name evidence="7" type="ORF">QFW96_27625</name>
</gene>
<comment type="similarity">
    <text evidence="2">Belongs to the TspO/BZRP family.</text>
</comment>
<dbReference type="Proteomes" id="UP001237595">
    <property type="component" value="Unassembled WGS sequence"/>
</dbReference>
<comment type="subcellular location">
    <subcellularLocation>
        <location evidence="1">Membrane</location>
        <topology evidence="1">Multi-pass membrane protein</topology>
    </subcellularLocation>
</comment>
<keyword evidence="4 6" id="KW-1133">Transmembrane helix</keyword>
<dbReference type="Gene3D" id="1.20.1260.100">
    <property type="entry name" value="TspO/MBR protein"/>
    <property type="match status" value="1"/>
</dbReference>
<dbReference type="PIRSF" id="PIRSF005859">
    <property type="entry name" value="PBR"/>
    <property type="match status" value="1"/>
</dbReference>
<name>A0ABT6PWT0_9PSEU</name>
<accession>A0ABT6PWT0</accession>
<reference evidence="7 8" key="1">
    <citation type="submission" date="2023-04" db="EMBL/GenBank/DDBJ databases">
        <title>Draft genome sequence of Saccharopolyspora sp. TS4A08 isolated from sweet potato rhizospheric soil.</title>
        <authorList>
            <person name="Suksaard P."/>
            <person name="Duangmal K."/>
        </authorList>
    </citation>
    <scope>NUCLEOTIDE SEQUENCE [LARGE SCALE GENOMIC DNA]</scope>
    <source>
        <strain evidence="7 8">TS4A08</strain>
    </source>
</reference>
<dbReference type="PANTHER" id="PTHR10057">
    <property type="entry name" value="PERIPHERAL-TYPE BENZODIAZEPINE RECEPTOR"/>
    <property type="match status" value="1"/>
</dbReference>
<evidence type="ECO:0000256" key="4">
    <source>
        <dbReference type="ARBA" id="ARBA00022989"/>
    </source>
</evidence>
<dbReference type="InterPro" id="IPR038330">
    <property type="entry name" value="TspO/MBR-related_sf"/>
</dbReference>
<evidence type="ECO:0000313" key="7">
    <source>
        <dbReference type="EMBL" id="MDI2032421.1"/>
    </source>
</evidence>
<evidence type="ECO:0000313" key="8">
    <source>
        <dbReference type="Proteomes" id="UP001237595"/>
    </source>
</evidence>
<sequence length="152" mass="16118">MSWRTLAGTGVAVATTAVVGSLAVEAEGTWFRELRKPRWQPPPQVFGPVWSALYADIAVASAVALSRSPRPAGYVPALAGNLALNAGWTWVFWGARRPSWAAVEAAVLTASSADLLKRTRRADPRAGAALAPYVAWCAFATALSSAIARRNQ</sequence>
<feature type="transmembrane region" description="Helical" evidence="6">
    <location>
        <begin position="47"/>
        <end position="65"/>
    </location>
</feature>
<dbReference type="RefSeq" id="WP_281458674.1">
    <property type="nucleotide sequence ID" value="NZ_JASAOF010000029.1"/>
</dbReference>
<dbReference type="CDD" id="cd15904">
    <property type="entry name" value="TSPO_MBR"/>
    <property type="match status" value="1"/>
</dbReference>
<keyword evidence="5 6" id="KW-0472">Membrane</keyword>
<evidence type="ECO:0000256" key="5">
    <source>
        <dbReference type="ARBA" id="ARBA00023136"/>
    </source>
</evidence>
<dbReference type="InterPro" id="IPR004307">
    <property type="entry name" value="TspO_MBR"/>
</dbReference>
<dbReference type="EMBL" id="JASAOF010000029">
    <property type="protein sequence ID" value="MDI2032421.1"/>
    <property type="molecule type" value="Genomic_DNA"/>
</dbReference>
<evidence type="ECO:0000256" key="3">
    <source>
        <dbReference type="ARBA" id="ARBA00022692"/>
    </source>
</evidence>
<proteinExistence type="inferred from homology"/>
<keyword evidence="8" id="KW-1185">Reference proteome</keyword>
<keyword evidence="3 6" id="KW-0812">Transmembrane</keyword>
<dbReference type="PANTHER" id="PTHR10057:SF0">
    <property type="entry name" value="TRANSLOCATOR PROTEIN"/>
    <property type="match status" value="1"/>
</dbReference>
<organism evidence="7 8">
    <name type="scientific">Saccharopolyspora ipomoeae</name>
    <dbReference type="NCBI Taxonomy" id="3042027"/>
    <lineage>
        <taxon>Bacteria</taxon>
        <taxon>Bacillati</taxon>
        <taxon>Actinomycetota</taxon>
        <taxon>Actinomycetes</taxon>
        <taxon>Pseudonocardiales</taxon>
        <taxon>Pseudonocardiaceae</taxon>
        <taxon>Saccharopolyspora</taxon>
    </lineage>
</organism>